<dbReference type="CDD" id="cd01612">
    <property type="entry name" value="Ubl_ATG12"/>
    <property type="match status" value="1"/>
</dbReference>
<dbReference type="GO" id="GO:0097352">
    <property type="term" value="P:autophagosome maturation"/>
    <property type="evidence" value="ECO:0007669"/>
    <property type="project" value="TreeGrafter"/>
</dbReference>
<evidence type="ECO:0000256" key="1">
    <source>
        <dbReference type="ARBA" id="ARBA00007778"/>
    </source>
</evidence>
<feature type="region of interest" description="Disordered" evidence="7">
    <location>
        <begin position="1"/>
        <end position="49"/>
    </location>
</feature>
<dbReference type="InterPro" id="IPR029071">
    <property type="entry name" value="Ubiquitin-like_domsf"/>
</dbReference>
<evidence type="ECO:0000256" key="2">
    <source>
        <dbReference type="ARBA" id="ARBA00015875"/>
    </source>
</evidence>
<accession>A0A423V8J9</accession>
<dbReference type="GO" id="GO:0000421">
    <property type="term" value="C:autophagosome membrane"/>
    <property type="evidence" value="ECO:0007669"/>
    <property type="project" value="TreeGrafter"/>
</dbReference>
<keyword evidence="6" id="KW-0472">Membrane</keyword>
<reference evidence="8 9" key="1">
    <citation type="submission" date="2015-09" db="EMBL/GenBank/DDBJ databases">
        <title>Host preference determinants of Valsa canker pathogens revealed by comparative genomics.</title>
        <authorList>
            <person name="Yin Z."/>
            <person name="Huang L."/>
        </authorList>
    </citation>
    <scope>NUCLEOTIDE SEQUENCE [LARGE SCALE GENOMIC DNA]</scope>
    <source>
        <strain evidence="8 9">YSFL</strain>
    </source>
</reference>
<evidence type="ECO:0000313" key="8">
    <source>
        <dbReference type="EMBL" id="ROV87162.1"/>
    </source>
</evidence>
<keyword evidence="3 6" id="KW-1017">Isopeptide bond</keyword>
<keyword evidence="9" id="KW-1185">Reference proteome</keyword>
<keyword evidence="6" id="KW-0813">Transport</keyword>
<evidence type="ECO:0000256" key="4">
    <source>
        <dbReference type="ARBA" id="ARBA00022786"/>
    </source>
</evidence>
<keyword evidence="5 6" id="KW-0072">Autophagy</keyword>
<keyword evidence="4 6" id="KW-0833">Ubl conjugation pathway</keyword>
<comment type="caution">
    <text evidence="8">The sequence shown here is derived from an EMBL/GenBank/DDBJ whole genome shotgun (WGS) entry which is preliminary data.</text>
</comment>
<dbReference type="GO" id="GO:0034274">
    <property type="term" value="C:Atg12-Atg5-Atg16 complex"/>
    <property type="evidence" value="ECO:0007669"/>
    <property type="project" value="TreeGrafter"/>
</dbReference>
<dbReference type="PANTHER" id="PTHR13385:SF0">
    <property type="entry name" value="UBIQUITIN-LIKE PROTEIN ATG12"/>
    <property type="match status" value="1"/>
</dbReference>
<dbReference type="GO" id="GO:0034727">
    <property type="term" value="P:piecemeal microautophagy of the nucleus"/>
    <property type="evidence" value="ECO:0007669"/>
    <property type="project" value="TreeGrafter"/>
</dbReference>
<evidence type="ECO:0000313" key="9">
    <source>
        <dbReference type="Proteomes" id="UP000284375"/>
    </source>
</evidence>
<comment type="similarity">
    <text evidence="1 6">Belongs to the ATG12 family.</text>
</comment>
<gene>
    <name evidence="8" type="ORF">VSDG_09968</name>
</gene>
<evidence type="ECO:0000256" key="7">
    <source>
        <dbReference type="SAM" id="MobiDB-lite"/>
    </source>
</evidence>
<dbReference type="PANTHER" id="PTHR13385">
    <property type="entry name" value="AUTOPHAGY PROTEIN 12"/>
    <property type="match status" value="1"/>
</dbReference>
<dbReference type="STRING" id="252740.A0A423V8J9"/>
<dbReference type="GO" id="GO:0000045">
    <property type="term" value="P:autophagosome assembly"/>
    <property type="evidence" value="ECO:0007669"/>
    <property type="project" value="InterPro"/>
</dbReference>
<dbReference type="Gene3D" id="3.10.20.90">
    <property type="entry name" value="Phosphatidylinositol 3-kinase Catalytic Subunit, Chain A, domain 1"/>
    <property type="match status" value="1"/>
</dbReference>
<dbReference type="Pfam" id="PF04110">
    <property type="entry name" value="APG12"/>
    <property type="match status" value="1"/>
</dbReference>
<dbReference type="SUPFAM" id="SSF54236">
    <property type="entry name" value="Ubiquitin-like"/>
    <property type="match status" value="1"/>
</dbReference>
<sequence length="173" mass="18128">MSSPPPPQPSTFSPAHEPTPTTTTAAAATTTTGTPASPEIPDRGSESPELPLTMTASLVLTGLPRDAAAALAGVGAALFPRDKVVVRFKPVGGSAPPLPARRERSTISAGARFEAVVAYLRRTLRVGETESLFLYVNSTFAPALDEVVGNLWRCFKDSNDQLNVGYSMTPAFG</sequence>
<feature type="compositionally biased region" description="Low complexity" evidence="7">
    <location>
        <begin position="10"/>
        <end position="36"/>
    </location>
</feature>
<dbReference type="Proteomes" id="UP000284375">
    <property type="component" value="Unassembled WGS sequence"/>
</dbReference>
<dbReference type="AlphaFoldDB" id="A0A423V8J9"/>
<evidence type="ECO:0000256" key="3">
    <source>
        <dbReference type="ARBA" id="ARBA00022499"/>
    </source>
</evidence>
<dbReference type="GO" id="GO:0034045">
    <property type="term" value="C:phagophore assembly site membrane"/>
    <property type="evidence" value="ECO:0007669"/>
    <property type="project" value="UniProtKB-SubCell"/>
</dbReference>
<dbReference type="GO" id="GO:0019776">
    <property type="term" value="F:Atg8-family ligase activity"/>
    <property type="evidence" value="ECO:0007669"/>
    <property type="project" value="TreeGrafter"/>
</dbReference>
<dbReference type="OrthoDB" id="10003551at2759"/>
<comment type="function">
    <text evidence="6">Ubiquitin-like protein involved in cytoplasm to vacuole transport (Cvt), autophagy vesicles formation, mitophagy, and nucleophagy.</text>
</comment>
<organism evidence="8 9">
    <name type="scientific">Cytospora chrysosperma</name>
    <name type="common">Cytospora canker fungus</name>
    <name type="synonym">Sphaeria chrysosperma</name>
    <dbReference type="NCBI Taxonomy" id="252740"/>
    <lineage>
        <taxon>Eukaryota</taxon>
        <taxon>Fungi</taxon>
        <taxon>Dikarya</taxon>
        <taxon>Ascomycota</taxon>
        <taxon>Pezizomycotina</taxon>
        <taxon>Sordariomycetes</taxon>
        <taxon>Sordariomycetidae</taxon>
        <taxon>Diaporthales</taxon>
        <taxon>Cytosporaceae</taxon>
        <taxon>Cytospora</taxon>
    </lineage>
</organism>
<dbReference type="GO" id="GO:0015031">
    <property type="term" value="P:protein transport"/>
    <property type="evidence" value="ECO:0007669"/>
    <property type="project" value="UniProtKB-KW"/>
</dbReference>
<proteinExistence type="inferred from homology"/>
<keyword evidence="6" id="KW-0653">Protein transport</keyword>
<dbReference type="GO" id="GO:0000422">
    <property type="term" value="P:autophagy of mitochondrion"/>
    <property type="evidence" value="ECO:0007669"/>
    <property type="project" value="TreeGrafter"/>
</dbReference>
<evidence type="ECO:0000256" key="5">
    <source>
        <dbReference type="ARBA" id="ARBA00023006"/>
    </source>
</evidence>
<dbReference type="InterPro" id="IPR007242">
    <property type="entry name" value="Atg12"/>
</dbReference>
<comment type="subcellular location">
    <subcellularLocation>
        <location evidence="6">Preautophagosomal structure membrane</location>
        <topology evidence="6">Peripheral membrane protein</topology>
    </subcellularLocation>
</comment>
<name>A0A423V8J9_CYTCH</name>
<comment type="subunit">
    <text evidence="6">Forms a conjugate with ATG5.</text>
</comment>
<evidence type="ECO:0000256" key="6">
    <source>
        <dbReference type="RuleBase" id="RU361201"/>
    </source>
</evidence>
<protein>
    <recommendedName>
        <fullName evidence="2 6">Ubiquitin-like protein ATG12</fullName>
    </recommendedName>
</protein>
<dbReference type="GO" id="GO:0061723">
    <property type="term" value="P:glycophagy"/>
    <property type="evidence" value="ECO:0007669"/>
    <property type="project" value="TreeGrafter"/>
</dbReference>
<dbReference type="EMBL" id="LJZO01000091">
    <property type="protein sequence ID" value="ROV87162.1"/>
    <property type="molecule type" value="Genomic_DNA"/>
</dbReference>